<reference evidence="4 5" key="1">
    <citation type="submission" date="2016-10" db="EMBL/GenBank/DDBJ databases">
        <authorList>
            <person name="de Groot N.N."/>
        </authorList>
    </citation>
    <scope>NUCLEOTIDE SEQUENCE [LARGE SCALE GENOMIC DNA]</scope>
    <source>
        <strain evidence="4 5">DSM 23399</strain>
    </source>
</reference>
<dbReference type="RefSeq" id="WP_092900876.1">
    <property type="nucleotide sequence ID" value="NZ_FOKK01000021.1"/>
</dbReference>
<dbReference type="Proteomes" id="UP000198790">
    <property type="component" value="Unassembled WGS sequence"/>
</dbReference>
<keyword evidence="2" id="KW-0472">Membrane</keyword>
<dbReference type="Pfam" id="PF13181">
    <property type="entry name" value="TPR_8"/>
    <property type="match status" value="2"/>
</dbReference>
<dbReference type="InterPro" id="IPR011990">
    <property type="entry name" value="TPR-like_helical_dom_sf"/>
</dbReference>
<name>A0A1I1C2Q1_9BACT</name>
<feature type="domain" description="Guanylate cyclase" evidence="3">
    <location>
        <begin position="11"/>
        <end position="118"/>
    </location>
</feature>
<keyword evidence="2" id="KW-0812">Transmembrane</keyword>
<dbReference type="SMART" id="SM00028">
    <property type="entry name" value="TPR"/>
    <property type="match status" value="6"/>
</dbReference>
<dbReference type="InterPro" id="IPR019734">
    <property type="entry name" value="TPR_rpt"/>
</dbReference>
<evidence type="ECO:0000259" key="3">
    <source>
        <dbReference type="PROSITE" id="PS50125"/>
    </source>
</evidence>
<accession>A0A1I1C2Q1</accession>
<keyword evidence="2" id="KW-1133">Transmembrane helix</keyword>
<dbReference type="PROSITE" id="PS50005">
    <property type="entry name" value="TPR"/>
    <property type="match status" value="2"/>
</dbReference>
<gene>
    <name evidence="4" type="ORF">SAMN04489723_12164</name>
</gene>
<sequence>MNQELNRKQSILYFSDIVGYTLLMGQDEEYAFELMKQNLELHTRVLSKYHGLVIKELGDGILATFETAEEALKASLEIQKEWITTGELKLRIGLHCGGVILDHGDVFGDAVNVASRVQSIGVPSCVLFSHKVLEQIPKNSELTHVSLGSFRLKNVAKELDIHALSNTPLAVPKRKEMITTLKSQEKESWKFWVGLGVAILLSIFLIYSILWNDYTWEKDKSVAVLPFTNTISNPDLIFFADGLTEDVISHLSKIEGIKVIDKDAVSKYQYSEIPLDSIARMLDVSTILQGSIEWIGDKIRINVQLIDPLENKNLWTETFNREVKDIFKVQSEIATKIATVLNINLSTKEKEQISKEQTNSFEAYELFLKAKESYGRSNKSETLEAIKHFKSALEIDPNYALAYTGLADSYARLVYYGETENWLDSSINASAHALAIDPYLEEAYKSSGSVYYYQGKIDFAQMSLEKALVLNPNLSGAIGNLATVYMTQGDLIQAINLQIKSASLNPSNYIPTQITGWIYRILGHHETAIEWLEKSNSITFDALTAEQIAYVYLEKGDKTKALKMIDIILKNNTTNSVYNYSSAGYIAFMAGDMDRSIELFEKVIQLNPNTVNDIYDSTPIFLAHAYLQKGDKSQAKKLTDIALNARETSVESIKNDSNLWFDLAQLEGIQKNKTKLVQYLNQAYSSGFRDEFQIRTNPIFKDYLKDPALQSVLNQIDTKLYELNQELQSNDLGQQK</sequence>
<protein>
    <submittedName>
        <fullName evidence="4">TolB amino-terminal domain-containing protein</fullName>
    </submittedName>
</protein>
<dbReference type="AlphaFoldDB" id="A0A1I1C2Q1"/>
<dbReference type="PANTHER" id="PTHR12558:SF13">
    <property type="entry name" value="CELL DIVISION CYCLE PROTEIN 27 HOMOLOG"/>
    <property type="match status" value="1"/>
</dbReference>
<dbReference type="CDD" id="cd07302">
    <property type="entry name" value="CHD"/>
    <property type="match status" value="1"/>
</dbReference>
<dbReference type="STRING" id="237018.SAMN04489723_12164"/>
<feature type="repeat" description="TPR" evidence="1">
    <location>
        <begin position="577"/>
        <end position="610"/>
    </location>
</feature>
<evidence type="ECO:0000313" key="5">
    <source>
        <dbReference type="Proteomes" id="UP000198790"/>
    </source>
</evidence>
<dbReference type="Gene3D" id="1.25.40.10">
    <property type="entry name" value="Tetratricopeptide repeat domain"/>
    <property type="match status" value="2"/>
</dbReference>
<dbReference type="SUPFAM" id="SSF48452">
    <property type="entry name" value="TPR-like"/>
    <property type="match status" value="1"/>
</dbReference>
<evidence type="ECO:0000256" key="1">
    <source>
        <dbReference type="PROSITE-ProRule" id="PRU00339"/>
    </source>
</evidence>
<organism evidence="4 5">
    <name type="scientific">Algoriphagus aquimarinus</name>
    <dbReference type="NCBI Taxonomy" id="237018"/>
    <lineage>
        <taxon>Bacteria</taxon>
        <taxon>Pseudomonadati</taxon>
        <taxon>Bacteroidota</taxon>
        <taxon>Cytophagia</taxon>
        <taxon>Cytophagales</taxon>
        <taxon>Cyclobacteriaceae</taxon>
        <taxon>Algoriphagus</taxon>
    </lineage>
</organism>
<dbReference type="EMBL" id="FOKK01000021">
    <property type="protein sequence ID" value="SFB56914.1"/>
    <property type="molecule type" value="Genomic_DNA"/>
</dbReference>
<keyword evidence="5" id="KW-1185">Reference proteome</keyword>
<dbReference type="PROSITE" id="PS50125">
    <property type="entry name" value="GUANYLATE_CYCLASE_2"/>
    <property type="match status" value="1"/>
</dbReference>
<dbReference type="SUPFAM" id="SSF55073">
    <property type="entry name" value="Nucleotide cyclase"/>
    <property type="match status" value="1"/>
</dbReference>
<evidence type="ECO:0000313" key="4">
    <source>
        <dbReference type="EMBL" id="SFB56914.1"/>
    </source>
</evidence>
<proteinExistence type="predicted"/>
<feature type="repeat" description="TPR" evidence="1">
    <location>
        <begin position="441"/>
        <end position="474"/>
    </location>
</feature>
<dbReference type="PANTHER" id="PTHR12558">
    <property type="entry name" value="CELL DIVISION CYCLE 16,23,27"/>
    <property type="match status" value="1"/>
</dbReference>
<keyword evidence="1" id="KW-0802">TPR repeat</keyword>
<dbReference type="Gene3D" id="3.30.70.1230">
    <property type="entry name" value="Nucleotide cyclase"/>
    <property type="match status" value="1"/>
</dbReference>
<dbReference type="InterPro" id="IPR029787">
    <property type="entry name" value="Nucleotide_cyclase"/>
</dbReference>
<feature type="transmembrane region" description="Helical" evidence="2">
    <location>
        <begin position="191"/>
        <end position="211"/>
    </location>
</feature>
<dbReference type="Pfam" id="PF00211">
    <property type="entry name" value="Guanylate_cyc"/>
    <property type="match status" value="1"/>
</dbReference>
<evidence type="ECO:0000256" key="2">
    <source>
        <dbReference type="SAM" id="Phobius"/>
    </source>
</evidence>
<dbReference type="InterPro" id="IPR001054">
    <property type="entry name" value="A/G_cyclase"/>
</dbReference>
<dbReference type="GO" id="GO:0004016">
    <property type="term" value="F:adenylate cyclase activity"/>
    <property type="evidence" value="ECO:0007669"/>
    <property type="project" value="UniProtKB-ARBA"/>
</dbReference>
<dbReference type="GO" id="GO:0035556">
    <property type="term" value="P:intracellular signal transduction"/>
    <property type="evidence" value="ECO:0007669"/>
    <property type="project" value="InterPro"/>
</dbReference>
<dbReference type="GO" id="GO:0009190">
    <property type="term" value="P:cyclic nucleotide biosynthetic process"/>
    <property type="evidence" value="ECO:0007669"/>
    <property type="project" value="InterPro"/>
</dbReference>
<dbReference type="OrthoDB" id="9779074at2"/>